<dbReference type="RefSeq" id="WP_103907161.1">
    <property type="nucleotide sequence ID" value="NZ_CP049246.1"/>
</dbReference>
<dbReference type="OrthoDB" id="663011at2"/>
<dbReference type="Proteomes" id="UP000236731">
    <property type="component" value="Unassembled WGS sequence"/>
</dbReference>
<dbReference type="InterPro" id="IPR000595">
    <property type="entry name" value="cNMP-bd_dom"/>
</dbReference>
<proteinExistence type="predicted"/>
<protein>
    <submittedName>
        <fullName evidence="2">cAMP-binding domain of CRP or a regulatory subunit of cAMP-dependent protein kinases</fullName>
    </submittedName>
</protein>
<feature type="domain" description="Cyclic nucleotide-binding" evidence="1">
    <location>
        <begin position="11"/>
        <end position="113"/>
    </location>
</feature>
<dbReference type="AlphaFoldDB" id="A0A1H6BCP2"/>
<dbReference type="SUPFAM" id="SSF51206">
    <property type="entry name" value="cAMP-binding domain-like"/>
    <property type="match status" value="1"/>
</dbReference>
<evidence type="ECO:0000259" key="1">
    <source>
        <dbReference type="PROSITE" id="PS50042"/>
    </source>
</evidence>
<keyword evidence="3" id="KW-1185">Reference proteome</keyword>
<dbReference type="EMBL" id="FNUT01000010">
    <property type="protein sequence ID" value="SEG58410.1"/>
    <property type="molecule type" value="Genomic_DNA"/>
</dbReference>
<dbReference type="PROSITE" id="PS50042">
    <property type="entry name" value="CNMP_BINDING_3"/>
    <property type="match status" value="1"/>
</dbReference>
<organism evidence="2 3">
    <name type="scientific">Sphingobacterium lactis</name>
    <dbReference type="NCBI Taxonomy" id="797291"/>
    <lineage>
        <taxon>Bacteria</taxon>
        <taxon>Pseudomonadati</taxon>
        <taxon>Bacteroidota</taxon>
        <taxon>Sphingobacteriia</taxon>
        <taxon>Sphingobacteriales</taxon>
        <taxon>Sphingobacteriaceae</taxon>
        <taxon>Sphingobacterium</taxon>
    </lineage>
</organism>
<accession>A0A1H6BCP2</accession>
<sequence length="190" mass="22189">MHELLIAKISTYIDLNDQDKLLIQELFIPRKILKNEYFLVEGKVCHEVAFINSGLFRYFIDVDGDPKTIAFSKENEFMSNYESYLPKEPSTKYIQALEDAELLILHRDNLDRFYAQVAEGDRFGRKVMEELFVHYLKALGAFYTASPEERYLSLVKDQPELLQRISQYHIASYLGIQPQSLSRIRGRIGL</sequence>
<name>A0A1H6BCP2_9SPHI</name>
<dbReference type="Gene3D" id="2.60.120.10">
    <property type="entry name" value="Jelly Rolls"/>
    <property type="match status" value="1"/>
</dbReference>
<keyword evidence="2" id="KW-0808">Transferase</keyword>
<reference evidence="3" key="1">
    <citation type="submission" date="2016-10" db="EMBL/GenBank/DDBJ databases">
        <authorList>
            <person name="Varghese N."/>
            <person name="Submissions S."/>
        </authorList>
    </citation>
    <scope>NUCLEOTIDE SEQUENCE [LARGE SCALE GENOMIC DNA]</scope>
    <source>
        <strain evidence="3">DSM 22361</strain>
    </source>
</reference>
<dbReference type="InterPro" id="IPR018490">
    <property type="entry name" value="cNMP-bd_dom_sf"/>
</dbReference>
<keyword evidence="2" id="KW-0418">Kinase</keyword>
<dbReference type="Pfam" id="PF00027">
    <property type="entry name" value="cNMP_binding"/>
    <property type="match status" value="1"/>
</dbReference>
<dbReference type="GO" id="GO:0016301">
    <property type="term" value="F:kinase activity"/>
    <property type="evidence" value="ECO:0007669"/>
    <property type="project" value="UniProtKB-KW"/>
</dbReference>
<evidence type="ECO:0000313" key="2">
    <source>
        <dbReference type="EMBL" id="SEG58410.1"/>
    </source>
</evidence>
<evidence type="ECO:0000313" key="3">
    <source>
        <dbReference type="Proteomes" id="UP000236731"/>
    </source>
</evidence>
<dbReference type="InterPro" id="IPR014710">
    <property type="entry name" value="RmlC-like_jellyroll"/>
</dbReference>
<gene>
    <name evidence="2" type="ORF">SAMN05421877_11017</name>
</gene>